<dbReference type="SUPFAM" id="SSF51161">
    <property type="entry name" value="Trimeric LpxA-like enzymes"/>
    <property type="match status" value="1"/>
</dbReference>
<dbReference type="RefSeq" id="WP_067762279.1">
    <property type="nucleotide sequence ID" value="NZ_CP015772.1"/>
</dbReference>
<evidence type="ECO:0000313" key="5">
    <source>
        <dbReference type="Proteomes" id="UP000077667"/>
    </source>
</evidence>
<gene>
    <name evidence="4" type="ORF">A8C56_19040</name>
</gene>
<reference evidence="4 5" key="1">
    <citation type="submission" date="2016-05" db="EMBL/GenBank/DDBJ databases">
        <title>Niabella ginsenosidivorans BS26 whole genome sequencing.</title>
        <authorList>
            <person name="Im W.T."/>
            <person name="Siddiqi M.Z."/>
        </authorList>
    </citation>
    <scope>NUCLEOTIDE SEQUENCE [LARGE SCALE GENOMIC DNA]</scope>
    <source>
        <strain evidence="4 5">BS26</strain>
    </source>
</reference>
<evidence type="ECO:0000256" key="2">
    <source>
        <dbReference type="ARBA" id="ARBA00022679"/>
    </source>
</evidence>
<dbReference type="AlphaFoldDB" id="A0A1A9IBJ7"/>
<dbReference type="GO" id="GO:0016746">
    <property type="term" value="F:acyltransferase activity"/>
    <property type="evidence" value="ECO:0007669"/>
    <property type="project" value="UniProtKB-KW"/>
</dbReference>
<dbReference type="CDD" id="cd03354">
    <property type="entry name" value="LbH_SAT"/>
    <property type="match status" value="1"/>
</dbReference>
<accession>A0A1A9IBJ7</accession>
<dbReference type="OrthoDB" id="9801456at2"/>
<organism evidence="4 5">
    <name type="scientific">Niabella ginsenosidivorans</name>
    <dbReference type="NCBI Taxonomy" id="1176587"/>
    <lineage>
        <taxon>Bacteria</taxon>
        <taxon>Pseudomonadati</taxon>
        <taxon>Bacteroidota</taxon>
        <taxon>Chitinophagia</taxon>
        <taxon>Chitinophagales</taxon>
        <taxon>Chitinophagaceae</taxon>
        <taxon>Niabella</taxon>
    </lineage>
</organism>
<dbReference type="PANTHER" id="PTHR42811">
    <property type="entry name" value="SERINE ACETYLTRANSFERASE"/>
    <property type="match status" value="1"/>
</dbReference>
<dbReference type="KEGG" id="nia:A8C56_19040"/>
<dbReference type="STRING" id="1176587.A8C56_19040"/>
<evidence type="ECO:0000256" key="3">
    <source>
        <dbReference type="ARBA" id="ARBA00023315"/>
    </source>
</evidence>
<proteinExistence type="predicted"/>
<dbReference type="InterPro" id="IPR045304">
    <property type="entry name" value="LbH_SAT"/>
</dbReference>
<dbReference type="InterPro" id="IPR011004">
    <property type="entry name" value="Trimer_LpxA-like_sf"/>
</dbReference>
<dbReference type="EMBL" id="CP015772">
    <property type="protein sequence ID" value="ANH84061.1"/>
    <property type="molecule type" value="Genomic_DNA"/>
</dbReference>
<dbReference type="Gene3D" id="1.10.3130.10">
    <property type="entry name" value="serine acetyltransferase, domain 1"/>
    <property type="match status" value="1"/>
</dbReference>
<evidence type="ECO:0000313" key="4">
    <source>
        <dbReference type="EMBL" id="ANH84061.1"/>
    </source>
</evidence>
<keyword evidence="5" id="KW-1185">Reference proteome</keyword>
<dbReference type="Proteomes" id="UP000077667">
    <property type="component" value="Chromosome"/>
</dbReference>
<keyword evidence="1" id="KW-0028">Amino-acid biosynthesis</keyword>
<evidence type="ECO:0000256" key="1">
    <source>
        <dbReference type="ARBA" id="ARBA00022605"/>
    </source>
</evidence>
<dbReference type="InterPro" id="IPR042122">
    <property type="entry name" value="Ser_AcTrfase_N_sf"/>
</dbReference>
<keyword evidence="3" id="KW-0012">Acyltransferase</keyword>
<dbReference type="Gene3D" id="2.160.10.10">
    <property type="entry name" value="Hexapeptide repeat proteins"/>
    <property type="match status" value="1"/>
</dbReference>
<dbReference type="GO" id="GO:0008652">
    <property type="term" value="P:amino acid biosynthetic process"/>
    <property type="evidence" value="ECO:0007669"/>
    <property type="project" value="UniProtKB-KW"/>
</dbReference>
<protein>
    <submittedName>
        <fullName evidence="4">Serine acetyltransferase</fullName>
    </submittedName>
</protein>
<sequence>MTEKDFLSLLQKHNKKHTGNIPDKALSHQFIDDIFGFLFVPKTGVNQKESDLEKGWYSLKSHLTTLIYDVVNDGAKAQNLSDKFFKELPGIYDTLQKDASFFIANDPAALNKEEVLHAYPGFYTIAVYRISNELWKLGIRVLPRIFTEYAHSKTGIDIHPGATIGASFFIDHGTGVVIGETAVIGEKVKIYQGVTIGALNSAKSRKDQQRHPTIEDNVVIYSGATILGGDTIIGKDSIIGGNAWITFSVPPASLVYHKSEVIAKQHFSYKDSVEQILEKKK</sequence>
<name>A0A1A9IBJ7_9BACT</name>
<keyword evidence="2 4" id="KW-0808">Transferase</keyword>
<dbReference type="InterPro" id="IPR053376">
    <property type="entry name" value="Serine_acetyltransferase"/>
</dbReference>
<dbReference type="NCBIfam" id="NF041874">
    <property type="entry name" value="EPS_EpsC"/>
    <property type="match status" value="1"/>
</dbReference>